<dbReference type="InterPro" id="IPR033138">
    <property type="entry name" value="Cu_oxidase_CS"/>
</dbReference>
<dbReference type="STRING" id="644358.A0A0C4DPY0"/>
<reference evidence="4" key="5">
    <citation type="submission" date="2015-06" db="UniProtKB">
        <authorList>
            <consortium name="EnsemblFungi"/>
        </authorList>
    </citation>
    <scope>IDENTIFICATION</scope>
    <source>
        <strain evidence="4">ATCC 64411</strain>
    </source>
</reference>
<dbReference type="EMBL" id="GL876967">
    <property type="protein sequence ID" value="KLU82842.1"/>
    <property type="molecule type" value="Genomic_DNA"/>
</dbReference>
<evidence type="ECO:0000259" key="2">
    <source>
        <dbReference type="Pfam" id="PF07731"/>
    </source>
</evidence>
<dbReference type="EnsemblFungi" id="MAPG_01910T0">
    <property type="protein sequence ID" value="MAPG_01910T0"/>
    <property type="gene ID" value="MAPG_01910"/>
</dbReference>
<proteinExistence type="predicted"/>
<sequence length="96" mass="11111">MLYRYAKSGQPNVTAGWRAWRVRVTEETVGAWILHCHVLMHMVMGMQTVWVFGDAPQIKARFPQQPYVEGYLNYGGSAYGTKTYDPLVWEAFDQNH</sequence>
<dbReference type="PROSITE" id="PS00079">
    <property type="entry name" value="MULTICOPPER_OXIDASE1"/>
    <property type="match status" value="1"/>
</dbReference>
<reference evidence="5" key="2">
    <citation type="submission" date="2010-05" db="EMBL/GenBank/DDBJ databases">
        <title>The genome sequence of Magnaporthe poae strain ATCC 64411.</title>
        <authorList>
            <person name="Ma L.-J."/>
            <person name="Dead R."/>
            <person name="Young S."/>
            <person name="Zeng Q."/>
            <person name="Koehrsen M."/>
            <person name="Alvarado L."/>
            <person name="Berlin A."/>
            <person name="Chapman S.B."/>
            <person name="Chen Z."/>
            <person name="Freedman E."/>
            <person name="Gellesch M."/>
            <person name="Goldberg J."/>
            <person name="Griggs A."/>
            <person name="Gujja S."/>
            <person name="Heilman E.R."/>
            <person name="Heiman D."/>
            <person name="Hepburn T."/>
            <person name="Howarth C."/>
            <person name="Jen D."/>
            <person name="Larson L."/>
            <person name="Mehta T."/>
            <person name="Neiman D."/>
            <person name="Pearson M."/>
            <person name="Roberts A."/>
            <person name="Saif S."/>
            <person name="Shea T."/>
            <person name="Shenoy N."/>
            <person name="Sisk P."/>
            <person name="Stolte C."/>
            <person name="Sykes S."/>
            <person name="Walk T."/>
            <person name="White J."/>
            <person name="Yandava C."/>
            <person name="Haas B."/>
            <person name="Nusbaum C."/>
            <person name="Birren B."/>
        </authorList>
    </citation>
    <scope>NUCLEOTIDE SEQUENCE [LARGE SCALE GENOMIC DNA]</scope>
    <source>
        <strain evidence="5">ATCC 64411 / 73-15</strain>
    </source>
</reference>
<keyword evidence="1" id="KW-0479">Metal-binding</keyword>
<keyword evidence="5" id="KW-1185">Reference proteome</keyword>
<reference evidence="3" key="3">
    <citation type="submission" date="2011-03" db="EMBL/GenBank/DDBJ databases">
        <title>Annotation of Magnaporthe poae ATCC 64411.</title>
        <authorList>
            <person name="Ma L.-J."/>
            <person name="Dead R."/>
            <person name="Young S.K."/>
            <person name="Zeng Q."/>
            <person name="Gargeya S."/>
            <person name="Fitzgerald M."/>
            <person name="Haas B."/>
            <person name="Abouelleil A."/>
            <person name="Alvarado L."/>
            <person name="Arachchi H.M."/>
            <person name="Berlin A."/>
            <person name="Brown A."/>
            <person name="Chapman S.B."/>
            <person name="Chen Z."/>
            <person name="Dunbar C."/>
            <person name="Freedman E."/>
            <person name="Gearin G."/>
            <person name="Gellesch M."/>
            <person name="Goldberg J."/>
            <person name="Griggs A."/>
            <person name="Gujja S."/>
            <person name="Heiman D."/>
            <person name="Howarth C."/>
            <person name="Larson L."/>
            <person name="Lui A."/>
            <person name="MacDonald P.J.P."/>
            <person name="Mehta T."/>
            <person name="Montmayeur A."/>
            <person name="Murphy C."/>
            <person name="Neiman D."/>
            <person name="Pearson M."/>
            <person name="Priest M."/>
            <person name="Roberts A."/>
            <person name="Saif S."/>
            <person name="Shea T."/>
            <person name="Shenoy N."/>
            <person name="Sisk P."/>
            <person name="Stolte C."/>
            <person name="Sykes S."/>
            <person name="Yandava C."/>
            <person name="Wortman J."/>
            <person name="Nusbaum C."/>
            <person name="Birren B."/>
        </authorList>
    </citation>
    <scope>NUCLEOTIDE SEQUENCE</scope>
    <source>
        <strain evidence="3">ATCC 64411</strain>
    </source>
</reference>
<dbReference type="InterPro" id="IPR002355">
    <property type="entry name" value="Cu_oxidase_Cu_BS"/>
</dbReference>
<evidence type="ECO:0000313" key="3">
    <source>
        <dbReference type="EMBL" id="KLU82842.1"/>
    </source>
</evidence>
<evidence type="ECO:0000313" key="4">
    <source>
        <dbReference type="EnsemblFungi" id="MAPG_01910T0"/>
    </source>
</evidence>
<dbReference type="Gene3D" id="2.60.40.420">
    <property type="entry name" value="Cupredoxins - blue copper proteins"/>
    <property type="match status" value="1"/>
</dbReference>
<dbReference type="VEuPathDB" id="FungiDB:MAPG_01910"/>
<evidence type="ECO:0000313" key="5">
    <source>
        <dbReference type="Proteomes" id="UP000011715"/>
    </source>
</evidence>
<dbReference type="SUPFAM" id="SSF49503">
    <property type="entry name" value="Cupredoxins"/>
    <property type="match status" value="1"/>
</dbReference>
<dbReference type="InterPro" id="IPR011706">
    <property type="entry name" value="Cu-oxidase_C"/>
</dbReference>
<name>A0A0C4DPY0_MAGP6</name>
<dbReference type="Pfam" id="PF07731">
    <property type="entry name" value="Cu-oxidase_2"/>
    <property type="match status" value="1"/>
</dbReference>
<dbReference type="EMBL" id="ADBL01000476">
    <property type="status" value="NOT_ANNOTATED_CDS"/>
    <property type="molecule type" value="Genomic_DNA"/>
</dbReference>
<dbReference type="eggNOG" id="KOG1263">
    <property type="taxonomic scope" value="Eukaryota"/>
</dbReference>
<dbReference type="GO" id="GO:0005507">
    <property type="term" value="F:copper ion binding"/>
    <property type="evidence" value="ECO:0007669"/>
    <property type="project" value="InterPro"/>
</dbReference>
<organism evidence="4 5">
    <name type="scientific">Magnaporthiopsis poae (strain ATCC 64411 / 73-15)</name>
    <name type="common">Kentucky bluegrass fungus</name>
    <name type="synonym">Magnaporthe poae</name>
    <dbReference type="NCBI Taxonomy" id="644358"/>
    <lineage>
        <taxon>Eukaryota</taxon>
        <taxon>Fungi</taxon>
        <taxon>Dikarya</taxon>
        <taxon>Ascomycota</taxon>
        <taxon>Pezizomycotina</taxon>
        <taxon>Sordariomycetes</taxon>
        <taxon>Sordariomycetidae</taxon>
        <taxon>Magnaporthales</taxon>
        <taxon>Magnaporthaceae</taxon>
        <taxon>Magnaporthiopsis</taxon>
    </lineage>
</organism>
<dbReference type="PROSITE" id="PS00080">
    <property type="entry name" value="MULTICOPPER_OXIDASE2"/>
    <property type="match status" value="1"/>
</dbReference>
<dbReference type="InterPro" id="IPR008972">
    <property type="entry name" value="Cupredoxin"/>
</dbReference>
<dbReference type="AlphaFoldDB" id="A0A0C4DPY0"/>
<reference evidence="4" key="4">
    <citation type="journal article" date="2015" name="G3 (Bethesda)">
        <title>Genome sequences of three phytopathogenic species of the Magnaporthaceae family of fungi.</title>
        <authorList>
            <person name="Okagaki L.H."/>
            <person name="Nunes C.C."/>
            <person name="Sailsbery J."/>
            <person name="Clay B."/>
            <person name="Brown D."/>
            <person name="John T."/>
            <person name="Oh Y."/>
            <person name="Young N."/>
            <person name="Fitzgerald M."/>
            <person name="Haas B.J."/>
            <person name="Zeng Q."/>
            <person name="Young S."/>
            <person name="Adiconis X."/>
            <person name="Fan L."/>
            <person name="Levin J.Z."/>
            <person name="Mitchell T.K."/>
            <person name="Okubara P.A."/>
            <person name="Farman M.L."/>
            <person name="Kohn L.M."/>
            <person name="Birren B."/>
            <person name="Ma L.-J."/>
            <person name="Dean R.A."/>
        </authorList>
    </citation>
    <scope>NUCLEOTIDE SEQUENCE</scope>
    <source>
        <strain evidence="4">ATCC 64411 / 73-15</strain>
    </source>
</reference>
<reference evidence="3" key="1">
    <citation type="submission" date="2010-05" db="EMBL/GenBank/DDBJ databases">
        <title>The Genome Sequence of Magnaporthe poae strain ATCC 64411.</title>
        <authorList>
            <consortium name="The Broad Institute Genome Sequencing Platform"/>
            <consortium name="Broad Institute Genome Sequencing Center for Infectious Disease"/>
            <person name="Ma L.-J."/>
            <person name="Dead R."/>
            <person name="Young S."/>
            <person name="Zeng Q."/>
            <person name="Koehrsen M."/>
            <person name="Alvarado L."/>
            <person name="Berlin A."/>
            <person name="Chapman S.B."/>
            <person name="Chen Z."/>
            <person name="Freedman E."/>
            <person name="Gellesch M."/>
            <person name="Goldberg J."/>
            <person name="Griggs A."/>
            <person name="Gujja S."/>
            <person name="Heilman E.R."/>
            <person name="Heiman D."/>
            <person name="Hepburn T."/>
            <person name="Howarth C."/>
            <person name="Jen D."/>
            <person name="Larson L."/>
            <person name="Mehta T."/>
            <person name="Neiman D."/>
            <person name="Pearson M."/>
            <person name="Roberts A."/>
            <person name="Saif S."/>
            <person name="Shea T."/>
            <person name="Shenoy N."/>
            <person name="Sisk P."/>
            <person name="Stolte C."/>
            <person name="Sykes S."/>
            <person name="Walk T."/>
            <person name="White J."/>
            <person name="Yandava C."/>
            <person name="Haas B."/>
            <person name="Nusbaum C."/>
            <person name="Birren B."/>
        </authorList>
    </citation>
    <scope>NUCLEOTIDE SEQUENCE</scope>
    <source>
        <strain evidence="3">ATCC 64411</strain>
    </source>
</reference>
<protein>
    <submittedName>
        <fullName evidence="3">L-ascorbate oxidase</fullName>
    </submittedName>
</protein>
<evidence type="ECO:0000256" key="1">
    <source>
        <dbReference type="ARBA" id="ARBA00022723"/>
    </source>
</evidence>
<dbReference type="OrthoDB" id="2121828at2759"/>
<feature type="domain" description="Plastocyanin-like" evidence="2">
    <location>
        <begin position="21"/>
        <end position="51"/>
    </location>
</feature>
<accession>A0A0C4DPY0</accession>
<dbReference type="Proteomes" id="UP000011715">
    <property type="component" value="Unassembled WGS sequence"/>
</dbReference>
<dbReference type="GO" id="GO:0016491">
    <property type="term" value="F:oxidoreductase activity"/>
    <property type="evidence" value="ECO:0007669"/>
    <property type="project" value="InterPro"/>
</dbReference>
<gene>
    <name evidence="3" type="ORF">MAPG_01910</name>
</gene>